<dbReference type="PANTHER" id="PTHR19229">
    <property type="entry name" value="ATP-BINDING CASSETTE TRANSPORTER SUBFAMILY A ABCA"/>
    <property type="match status" value="1"/>
</dbReference>
<feature type="domain" description="ABC-2 type transporter transmembrane" evidence="6">
    <location>
        <begin position="346"/>
        <end position="475"/>
    </location>
</feature>
<evidence type="ECO:0000313" key="7">
    <source>
        <dbReference type="EMBL" id="KAJ1524617.1"/>
    </source>
</evidence>
<evidence type="ECO:0000259" key="6">
    <source>
        <dbReference type="Pfam" id="PF12698"/>
    </source>
</evidence>
<keyword evidence="4 5" id="KW-0472">Membrane</keyword>
<accession>A0AAV7XJ36</accession>
<comment type="subcellular location">
    <subcellularLocation>
        <location evidence="1">Membrane</location>
        <topology evidence="1">Multi-pass membrane protein</topology>
    </subcellularLocation>
</comment>
<sequence>MGYILKLKLLLWKNFLIRRRNRLRFIAELLYPLLLFFIIVLQRPSAEKVHVPECHHAENALPSSGQIPFLHSFVCRAQNQCYAKNGTLYKDSGSNPFCDLGKSWGTKDLQRFARSTKDKGKTELSPEFRGYSFRKTVDPDEPKECSDVSSTLSYLTNGALNWATAKPFFRGKILYYPETAATTAVMRRVNDTFNAIMDLDALSHLLPQGQDYMITSFKKCIDQQKVQAVTAESALKEAWALEPNNNLWALVNFEDHGEDKLAPFVKYKIRMAADRLPRTSAASDNPSMGAPSTSTAANKFITHGFAYLQDLIDEAILEQHTNRTGTARPGRILKQFPEPERIVDSLAAMLSQLLPLIMVLAWVYTFSQMAKSVVLEKQERVKEVLAVMGLGRGVQWAGWMLEGLCSAVVTCILLSVLLKYGKLTENSDVIILLLLLVSFVVAMLSFSLLVASFFSNAAIVGPAASVVYFLTYLAYQLVQKQGGPDPTYGQVVGAVSTRGTLGCAGSSERSVYVFKT</sequence>
<organism evidence="7 8">
    <name type="scientific">Megalurothrips usitatus</name>
    <name type="common">bean blossom thrips</name>
    <dbReference type="NCBI Taxonomy" id="439358"/>
    <lineage>
        <taxon>Eukaryota</taxon>
        <taxon>Metazoa</taxon>
        <taxon>Ecdysozoa</taxon>
        <taxon>Arthropoda</taxon>
        <taxon>Hexapoda</taxon>
        <taxon>Insecta</taxon>
        <taxon>Pterygota</taxon>
        <taxon>Neoptera</taxon>
        <taxon>Paraneoptera</taxon>
        <taxon>Thysanoptera</taxon>
        <taxon>Terebrantia</taxon>
        <taxon>Thripoidea</taxon>
        <taxon>Thripidae</taxon>
        <taxon>Megalurothrips</taxon>
    </lineage>
</organism>
<dbReference type="InterPro" id="IPR013525">
    <property type="entry name" value="ABC2_TM"/>
</dbReference>
<reference evidence="7" key="1">
    <citation type="submission" date="2022-12" db="EMBL/GenBank/DDBJ databases">
        <title>Chromosome-level genome assembly of the bean flower thrips Megalurothrips usitatus.</title>
        <authorList>
            <person name="Ma L."/>
            <person name="Liu Q."/>
            <person name="Li H."/>
            <person name="Cai W."/>
        </authorList>
    </citation>
    <scope>NUCLEOTIDE SEQUENCE</scope>
    <source>
        <strain evidence="7">Cailab_2022a</strain>
    </source>
</reference>
<feature type="transmembrane region" description="Helical" evidence="5">
    <location>
        <begin position="342"/>
        <end position="364"/>
    </location>
</feature>
<comment type="caution">
    <text evidence="7">The sequence shown here is derived from an EMBL/GenBank/DDBJ whole genome shotgun (WGS) entry which is preliminary data.</text>
</comment>
<dbReference type="Proteomes" id="UP001075354">
    <property type="component" value="Chromosome 9"/>
</dbReference>
<evidence type="ECO:0000256" key="3">
    <source>
        <dbReference type="ARBA" id="ARBA00022989"/>
    </source>
</evidence>
<dbReference type="AlphaFoldDB" id="A0AAV7XJ36"/>
<gene>
    <name evidence="7" type="ORF">ONE63_011101</name>
</gene>
<feature type="transmembrane region" description="Helical" evidence="5">
    <location>
        <begin position="457"/>
        <end position="475"/>
    </location>
</feature>
<feature type="transmembrane region" description="Helical" evidence="5">
    <location>
        <begin position="396"/>
        <end position="418"/>
    </location>
</feature>
<dbReference type="GO" id="GO:0016020">
    <property type="term" value="C:membrane"/>
    <property type="evidence" value="ECO:0007669"/>
    <property type="project" value="UniProtKB-SubCell"/>
</dbReference>
<feature type="transmembrane region" description="Helical" evidence="5">
    <location>
        <begin position="430"/>
        <end position="451"/>
    </location>
</feature>
<evidence type="ECO:0000256" key="2">
    <source>
        <dbReference type="ARBA" id="ARBA00022692"/>
    </source>
</evidence>
<dbReference type="GO" id="GO:0140359">
    <property type="term" value="F:ABC-type transporter activity"/>
    <property type="evidence" value="ECO:0007669"/>
    <property type="project" value="InterPro"/>
</dbReference>
<dbReference type="InterPro" id="IPR026082">
    <property type="entry name" value="ABCA"/>
</dbReference>
<dbReference type="EMBL" id="JAPTSV010000009">
    <property type="protein sequence ID" value="KAJ1524617.1"/>
    <property type="molecule type" value="Genomic_DNA"/>
</dbReference>
<evidence type="ECO:0000256" key="1">
    <source>
        <dbReference type="ARBA" id="ARBA00004141"/>
    </source>
</evidence>
<dbReference type="PANTHER" id="PTHR19229:SF185">
    <property type="entry name" value="ABC TRANSPORTER DOMAIN-CONTAINING PROTEIN"/>
    <property type="match status" value="1"/>
</dbReference>
<dbReference type="Pfam" id="PF12698">
    <property type="entry name" value="ABC2_membrane_3"/>
    <property type="match status" value="1"/>
</dbReference>
<evidence type="ECO:0000256" key="4">
    <source>
        <dbReference type="ARBA" id="ARBA00023136"/>
    </source>
</evidence>
<proteinExistence type="predicted"/>
<feature type="transmembrane region" description="Helical" evidence="5">
    <location>
        <begin position="23"/>
        <end position="41"/>
    </location>
</feature>
<dbReference type="GO" id="GO:0005319">
    <property type="term" value="F:lipid transporter activity"/>
    <property type="evidence" value="ECO:0007669"/>
    <property type="project" value="TreeGrafter"/>
</dbReference>
<keyword evidence="3 5" id="KW-1133">Transmembrane helix</keyword>
<evidence type="ECO:0000256" key="5">
    <source>
        <dbReference type="SAM" id="Phobius"/>
    </source>
</evidence>
<name>A0AAV7XJ36_9NEOP</name>
<protein>
    <recommendedName>
        <fullName evidence="6">ABC-2 type transporter transmembrane domain-containing protein</fullName>
    </recommendedName>
</protein>
<keyword evidence="2 5" id="KW-0812">Transmembrane</keyword>
<keyword evidence="8" id="KW-1185">Reference proteome</keyword>
<evidence type="ECO:0000313" key="8">
    <source>
        <dbReference type="Proteomes" id="UP001075354"/>
    </source>
</evidence>